<reference evidence="21 22" key="1">
    <citation type="submission" date="2018-10" db="EMBL/GenBank/DDBJ databases">
        <title>Genome assembly for a Yunnan-Guizhou Plateau 3E fish, Anabarilius grahami (Regan), and its evolutionary and genetic applications.</title>
        <authorList>
            <person name="Jiang W."/>
        </authorList>
    </citation>
    <scope>NUCLEOTIDE SEQUENCE [LARGE SCALE GENOMIC DNA]</scope>
    <source>
        <strain evidence="21">AG-KIZ</strain>
        <tissue evidence="21">Muscle</tissue>
    </source>
</reference>
<dbReference type="PANTHER" id="PTHR11851:SF116">
    <property type="entry name" value="CYTOCHROME B-C1 COMPLEX SUBUNIT 1, MITOCHONDRIAL"/>
    <property type="match status" value="1"/>
</dbReference>
<evidence type="ECO:0000256" key="7">
    <source>
        <dbReference type="ARBA" id="ARBA00020510"/>
    </source>
</evidence>
<evidence type="ECO:0000256" key="1">
    <source>
        <dbReference type="ARBA" id="ARBA00001098"/>
    </source>
</evidence>
<evidence type="ECO:0000256" key="12">
    <source>
        <dbReference type="ARBA" id="ARBA00022946"/>
    </source>
</evidence>
<dbReference type="PROSITE" id="PS50082">
    <property type="entry name" value="WD_REPEATS_2"/>
    <property type="match status" value="2"/>
</dbReference>
<evidence type="ECO:0000256" key="10">
    <source>
        <dbReference type="ARBA" id="ARBA00022801"/>
    </source>
</evidence>
<dbReference type="SUPFAM" id="SSF63411">
    <property type="entry name" value="LuxS/MPP-like metallohydrolase"/>
    <property type="match status" value="2"/>
</dbReference>
<dbReference type="EC" id="3.4.24.64" evidence="6"/>
<dbReference type="OrthoDB" id="10251424at2759"/>
<dbReference type="Proteomes" id="UP000281406">
    <property type="component" value="Unassembled WGS sequence"/>
</dbReference>
<evidence type="ECO:0000313" key="22">
    <source>
        <dbReference type="Proteomes" id="UP000281406"/>
    </source>
</evidence>
<dbReference type="InterPro" id="IPR007863">
    <property type="entry name" value="Peptidase_M16_C"/>
</dbReference>
<keyword evidence="22" id="KW-1185">Reference proteome</keyword>
<evidence type="ECO:0000256" key="9">
    <source>
        <dbReference type="ARBA" id="ARBA00022723"/>
    </source>
</evidence>
<keyword evidence="14" id="KW-0496">Mitochondrion</keyword>
<evidence type="ECO:0000256" key="3">
    <source>
        <dbReference type="ARBA" id="ARBA00004173"/>
    </source>
</evidence>
<evidence type="ECO:0000256" key="5">
    <source>
        <dbReference type="ARBA" id="ARBA00011587"/>
    </source>
</evidence>
<keyword evidence="13" id="KW-0482">Metalloprotease</keyword>
<dbReference type="Pfam" id="PF00675">
    <property type="entry name" value="Peptidase_M16"/>
    <property type="match status" value="1"/>
</dbReference>
<feature type="domain" description="Peptidase M16 N-terminal" evidence="19">
    <location>
        <begin position="377"/>
        <end position="523"/>
    </location>
</feature>
<dbReference type="GO" id="GO:0004222">
    <property type="term" value="F:metalloendopeptidase activity"/>
    <property type="evidence" value="ECO:0007669"/>
    <property type="project" value="UniProtKB-EC"/>
</dbReference>
<dbReference type="Gene3D" id="2.130.10.10">
    <property type="entry name" value="YVTN repeat-like/Quinoprotein amine dehydrogenase"/>
    <property type="match status" value="1"/>
</dbReference>
<proteinExistence type="inferred from homology"/>
<gene>
    <name evidence="21" type="ORF">DPX16_17911</name>
</gene>
<feature type="repeat" description="WD" evidence="17">
    <location>
        <begin position="64"/>
        <end position="92"/>
    </location>
</feature>
<comment type="catalytic activity">
    <reaction evidence="1">
        <text>Release of N-terminal transit peptides from precursor proteins imported into the mitochondrion, typically with Arg in position P2.</text>
        <dbReference type="EC" id="3.4.24.64"/>
    </reaction>
</comment>
<dbReference type="FunFam" id="3.30.830.10:FF:000002">
    <property type="entry name" value="Mitochondrial-processing peptidase subunit beta"/>
    <property type="match status" value="1"/>
</dbReference>
<evidence type="ECO:0000256" key="8">
    <source>
        <dbReference type="ARBA" id="ARBA00022670"/>
    </source>
</evidence>
<dbReference type="Gene3D" id="3.30.830.10">
    <property type="entry name" value="Metalloenzyme, LuxS/M16 peptidase-like"/>
    <property type="match status" value="2"/>
</dbReference>
<accession>A0A3N0YHG8</accession>
<keyword evidence="9" id="KW-0479">Metal-binding</keyword>
<dbReference type="InterPro" id="IPR001680">
    <property type="entry name" value="WD40_rpt"/>
</dbReference>
<feature type="region of interest" description="Disordered" evidence="18">
    <location>
        <begin position="15"/>
        <end position="37"/>
    </location>
</feature>
<keyword evidence="11" id="KW-0862">Zinc</keyword>
<evidence type="ECO:0000256" key="13">
    <source>
        <dbReference type="ARBA" id="ARBA00023049"/>
    </source>
</evidence>
<comment type="cofactor">
    <cofactor evidence="2">
        <name>Zn(2+)</name>
        <dbReference type="ChEBI" id="CHEBI:29105"/>
    </cofactor>
</comment>
<keyword evidence="8" id="KW-0645">Protease</keyword>
<dbReference type="Pfam" id="PF05193">
    <property type="entry name" value="Peptidase_M16_C"/>
    <property type="match status" value="1"/>
</dbReference>
<name>A0A3N0YHG8_ANAGA</name>
<keyword evidence="17" id="KW-0853">WD repeat</keyword>
<dbReference type="GO" id="GO:0046872">
    <property type="term" value="F:metal ion binding"/>
    <property type="evidence" value="ECO:0007669"/>
    <property type="project" value="UniProtKB-KW"/>
</dbReference>
<evidence type="ECO:0000256" key="16">
    <source>
        <dbReference type="ARBA" id="ARBA00045433"/>
    </source>
</evidence>
<feature type="domain" description="Peptidase M16 C-terminal" evidence="20">
    <location>
        <begin position="529"/>
        <end position="714"/>
    </location>
</feature>
<dbReference type="PANTHER" id="PTHR11851">
    <property type="entry name" value="METALLOPROTEASE"/>
    <property type="match status" value="1"/>
</dbReference>
<dbReference type="Pfam" id="PF00400">
    <property type="entry name" value="WD40"/>
    <property type="match status" value="1"/>
</dbReference>
<comment type="similarity">
    <text evidence="4">Belongs to the peptidase M16 family.</text>
</comment>
<dbReference type="FunFam" id="3.30.830.10:FF:000001">
    <property type="entry name" value="Mitochondrial-processing peptidase subunit beta, mitochondrial"/>
    <property type="match status" value="1"/>
</dbReference>
<evidence type="ECO:0000256" key="11">
    <source>
        <dbReference type="ARBA" id="ARBA00022833"/>
    </source>
</evidence>
<sequence length="799" mass="87557">MSLFGTNTGFGSGGTGVFGSTTTDSHNPMKDVEVTSPPDDSISCLAFSPPTMPGNFLVGGSWANDDGSKVFTASCDKTAKMWDLNSNQTIQIAQVYPMAVVATAERGLIVYQLENQPSEFRRIESPLKHQHRCVAIFKDKQSKPTGFALGSIEGRVAIHYINPPNPFYSASQAQLLVSYVFSPELLKQCFSTVSNFYVGLVQTVTSQENDEERFIVNAISFHPVHGTLATVGSDGRFSFWDKDARTKLKTSEQLDQPITACCFNNNGNIFAYASSYDWSKGHEYYNPQKKNYIFLRNAAEELKPRNKKCVKGRIDNPISMVTVAVIGLVNAGELADGSVTLKPLLLSLRRGQASVSYAQSLLGAPETRLTTLSNGLRIASEETNQATCTVGLWIGCGSRYESEKNNGAGFFLEHMAFKGTKKHPQSALEQAVESMGAHLSAYTSREHTAYYMKTLAKDLPKAVELLAEVVQSSSLSEAEMEQQRSVVLRELEEVEGSLQDVCLDLLHATAFQGTPLGHSVLGPSVNARKLTRNDLVEYINSHYKAPRMVLATAGGVNHDELVALAKQHFSGVSFEYEGDAVPVLSPCRFTGSEIRMRDDALPLAHVAIAVEGAGAASPDIVPLMVANSIIGSYDITFGGGKHLSSRLARLAAELNLCHSFQAFHSSYSDTGLLGIYFVTDKHKIEDMMHWAQNAWMNLCTTVTESDVARAKNALRASLVGQLNGSTPVCDDIGRHILNYGRRIPLAEWDARIEAVTPRIVRDVCSKYIYDKCPAVSAVGPVEQLPDYNRMRSAMYWLRF</sequence>
<dbReference type="EMBL" id="RJVU01042598">
    <property type="protein sequence ID" value="ROL45300.1"/>
    <property type="molecule type" value="Genomic_DNA"/>
</dbReference>
<evidence type="ECO:0000256" key="17">
    <source>
        <dbReference type="PROSITE-ProRule" id="PRU00221"/>
    </source>
</evidence>
<comment type="subunit">
    <text evidence="5">Heterodimer of PMPCA (alpha) and PMPCB (beta) subunits, forming the mitochondrial processing protease (MPP) in which PMPCA is involved in substrate recognition and binding and PMPCB is the catalytic subunit.</text>
</comment>
<dbReference type="InterPro" id="IPR015943">
    <property type="entry name" value="WD40/YVTN_repeat-like_dom_sf"/>
</dbReference>
<dbReference type="InterPro" id="IPR036322">
    <property type="entry name" value="WD40_repeat_dom_sf"/>
</dbReference>
<organism evidence="21 22">
    <name type="scientific">Anabarilius grahami</name>
    <name type="common">Kanglang fish</name>
    <name type="synonym">Barilius grahami</name>
    <dbReference type="NCBI Taxonomy" id="495550"/>
    <lineage>
        <taxon>Eukaryota</taxon>
        <taxon>Metazoa</taxon>
        <taxon>Chordata</taxon>
        <taxon>Craniata</taxon>
        <taxon>Vertebrata</taxon>
        <taxon>Euteleostomi</taxon>
        <taxon>Actinopterygii</taxon>
        <taxon>Neopterygii</taxon>
        <taxon>Teleostei</taxon>
        <taxon>Ostariophysi</taxon>
        <taxon>Cypriniformes</taxon>
        <taxon>Xenocyprididae</taxon>
        <taxon>Xenocypridinae</taxon>
        <taxon>Xenocypridinae incertae sedis</taxon>
        <taxon>Anabarilius</taxon>
    </lineage>
</organism>
<evidence type="ECO:0000256" key="4">
    <source>
        <dbReference type="ARBA" id="ARBA00007261"/>
    </source>
</evidence>
<keyword evidence="10" id="KW-0378">Hydrolase</keyword>
<keyword evidence="12" id="KW-0809">Transit peptide</keyword>
<evidence type="ECO:0000259" key="20">
    <source>
        <dbReference type="Pfam" id="PF05193"/>
    </source>
</evidence>
<comment type="caution">
    <text evidence="21">The sequence shown here is derived from an EMBL/GenBank/DDBJ whole genome shotgun (WGS) entry which is preliminary data.</text>
</comment>
<evidence type="ECO:0000256" key="18">
    <source>
        <dbReference type="SAM" id="MobiDB-lite"/>
    </source>
</evidence>
<dbReference type="SMART" id="SM00320">
    <property type="entry name" value="WD40"/>
    <property type="match status" value="2"/>
</dbReference>
<evidence type="ECO:0000259" key="19">
    <source>
        <dbReference type="Pfam" id="PF00675"/>
    </source>
</evidence>
<comment type="function">
    <text evidence="16">Catalytic subunit of the essential mitochondrial processing protease (MPP), which cleaves the mitochondrial sequence off newly imported precursors proteins. Preferentially, cleaves after an arginine at position P2. Required for PINK1 turnover by coupling PINK1 mitochondrial import and cleavage, which results in subsequent PINK1 proteolysis.</text>
</comment>
<protein>
    <recommendedName>
        <fullName evidence="7">Mitochondrial-processing peptidase subunit beta</fullName>
        <ecNumber evidence="6">3.4.24.64</ecNumber>
    </recommendedName>
    <alternativeName>
        <fullName evidence="15">Beta-MPP</fullName>
    </alternativeName>
</protein>
<dbReference type="GO" id="GO:0006627">
    <property type="term" value="P:protein processing involved in protein targeting to mitochondrion"/>
    <property type="evidence" value="ECO:0007669"/>
    <property type="project" value="UniProtKB-ARBA"/>
</dbReference>
<comment type="subcellular location">
    <subcellularLocation>
        <location evidence="3">Mitochondrion</location>
    </subcellularLocation>
</comment>
<evidence type="ECO:0000256" key="6">
    <source>
        <dbReference type="ARBA" id="ARBA00012299"/>
    </source>
</evidence>
<evidence type="ECO:0000256" key="14">
    <source>
        <dbReference type="ARBA" id="ARBA00023128"/>
    </source>
</evidence>
<feature type="repeat" description="WD" evidence="17">
    <location>
        <begin position="216"/>
        <end position="250"/>
    </location>
</feature>
<dbReference type="AlphaFoldDB" id="A0A3N0YHG8"/>
<dbReference type="InterPro" id="IPR011249">
    <property type="entry name" value="Metalloenz_LuxS/M16"/>
</dbReference>
<dbReference type="GO" id="GO:0005759">
    <property type="term" value="C:mitochondrial matrix"/>
    <property type="evidence" value="ECO:0007669"/>
    <property type="project" value="UniProtKB-ARBA"/>
</dbReference>
<evidence type="ECO:0000256" key="2">
    <source>
        <dbReference type="ARBA" id="ARBA00001947"/>
    </source>
</evidence>
<evidence type="ECO:0000313" key="21">
    <source>
        <dbReference type="EMBL" id="ROL45300.1"/>
    </source>
</evidence>
<evidence type="ECO:0000256" key="15">
    <source>
        <dbReference type="ARBA" id="ARBA00031018"/>
    </source>
</evidence>
<dbReference type="InterPro" id="IPR050361">
    <property type="entry name" value="MPP/UQCRC_Complex"/>
</dbReference>
<dbReference type="SUPFAM" id="SSF50978">
    <property type="entry name" value="WD40 repeat-like"/>
    <property type="match status" value="1"/>
</dbReference>
<dbReference type="InterPro" id="IPR011765">
    <property type="entry name" value="Pept_M16_N"/>
</dbReference>